<dbReference type="Proteomes" id="UP000479000">
    <property type="component" value="Unassembled WGS sequence"/>
</dbReference>
<feature type="non-terminal residue" evidence="2">
    <location>
        <position position="85"/>
    </location>
</feature>
<evidence type="ECO:0000313" key="1">
    <source>
        <dbReference type="EMBL" id="CAB0015631.1"/>
    </source>
</evidence>
<name>A0A6H5HEC7_9HEMI</name>
<keyword evidence="3" id="KW-1185">Reference proteome</keyword>
<dbReference type="EMBL" id="CADCXU010029295">
    <property type="protein sequence ID" value="CAB0015633.1"/>
    <property type="molecule type" value="Genomic_DNA"/>
</dbReference>
<dbReference type="EMBL" id="CADCXU010029293">
    <property type="protein sequence ID" value="CAB0015631.1"/>
    <property type="molecule type" value="Genomic_DNA"/>
</dbReference>
<accession>A0A6H5HEC7</accession>
<evidence type="ECO:0000313" key="3">
    <source>
        <dbReference type="Proteomes" id="UP000479000"/>
    </source>
</evidence>
<reference evidence="2 3" key="1">
    <citation type="submission" date="2020-02" db="EMBL/GenBank/DDBJ databases">
        <authorList>
            <person name="Ferguson B K."/>
        </authorList>
    </citation>
    <scope>NUCLEOTIDE SEQUENCE [LARGE SCALE GENOMIC DNA]</scope>
</reference>
<evidence type="ECO:0000313" key="2">
    <source>
        <dbReference type="EMBL" id="CAB0015633.1"/>
    </source>
</evidence>
<proteinExistence type="predicted"/>
<gene>
    <name evidence="1" type="ORF">NTEN_LOCUS19971</name>
    <name evidence="2" type="ORF">NTEN_LOCUS19973</name>
</gene>
<sequence length="85" mass="10414">MKVIVLGEIVLTPAGCRYYKTGDHLFGYDRRLGRRWWTDEAFDVDIRPEQWRTRRHFGRLRPRTAHHHAQRQFLLEYAFQIHHVK</sequence>
<organism evidence="2 3">
    <name type="scientific">Nesidiocoris tenuis</name>
    <dbReference type="NCBI Taxonomy" id="355587"/>
    <lineage>
        <taxon>Eukaryota</taxon>
        <taxon>Metazoa</taxon>
        <taxon>Ecdysozoa</taxon>
        <taxon>Arthropoda</taxon>
        <taxon>Hexapoda</taxon>
        <taxon>Insecta</taxon>
        <taxon>Pterygota</taxon>
        <taxon>Neoptera</taxon>
        <taxon>Paraneoptera</taxon>
        <taxon>Hemiptera</taxon>
        <taxon>Heteroptera</taxon>
        <taxon>Panheteroptera</taxon>
        <taxon>Cimicomorpha</taxon>
        <taxon>Miridae</taxon>
        <taxon>Dicyphina</taxon>
        <taxon>Nesidiocoris</taxon>
    </lineage>
</organism>
<dbReference type="AlphaFoldDB" id="A0A6H5HEC7"/>
<protein>
    <submittedName>
        <fullName evidence="2">Uncharacterized protein</fullName>
    </submittedName>
</protein>